<dbReference type="GO" id="GO:0000481">
    <property type="term" value="P:maturation of 5S rRNA"/>
    <property type="evidence" value="ECO:0007669"/>
    <property type="project" value="TreeGrafter"/>
</dbReference>
<protein>
    <submittedName>
        <fullName evidence="6">U4/U6.U5 tri-snRNP-associated protein 1</fullName>
    </submittedName>
</protein>
<organism evidence="5 6">
    <name type="scientific">Panagrellus redivivus</name>
    <name type="common">Microworm</name>
    <dbReference type="NCBI Taxonomy" id="6233"/>
    <lineage>
        <taxon>Eukaryota</taxon>
        <taxon>Metazoa</taxon>
        <taxon>Ecdysozoa</taxon>
        <taxon>Nematoda</taxon>
        <taxon>Chromadorea</taxon>
        <taxon>Rhabditida</taxon>
        <taxon>Tylenchina</taxon>
        <taxon>Panagrolaimomorpha</taxon>
        <taxon>Panagrolaimoidea</taxon>
        <taxon>Panagrolaimidae</taxon>
        <taxon>Panagrellus</taxon>
    </lineage>
</organism>
<dbReference type="AlphaFoldDB" id="A0A7E4VPS9"/>
<dbReference type="Proteomes" id="UP000492821">
    <property type="component" value="Unassembled WGS sequence"/>
</dbReference>
<accession>A0A7E4VPS9</accession>
<feature type="region of interest" description="Disordered" evidence="4">
    <location>
        <begin position="520"/>
        <end position="593"/>
    </location>
</feature>
<dbReference type="InterPro" id="IPR005011">
    <property type="entry name" value="SNU66/SART1"/>
</dbReference>
<evidence type="ECO:0000256" key="1">
    <source>
        <dbReference type="ARBA" id="ARBA00004123"/>
    </source>
</evidence>
<feature type="compositionally biased region" description="Basic residues" evidence="4">
    <location>
        <begin position="101"/>
        <end position="116"/>
    </location>
</feature>
<feature type="region of interest" description="Disordered" evidence="4">
    <location>
        <begin position="206"/>
        <end position="225"/>
    </location>
</feature>
<evidence type="ECO:0000313" key="6">
    <source>
        <dbReference type="WBParaSite" id="Pan_g22685.t1"/>
    </source>
</evidence>
<reference evidence="5" key="1">
    <citation type="journal article" date="2013" name="Genetics">
        <title>The draft genome and transcriptome of Panagrellus redivivus are shaped by the harsh demands of a free-living lifestyle.</title>
        <authorList>
            <person name="Srinivasan J."/>
            <person name="Dillman A.R."/>
            <person name="Macchietto M.G."/>
            <person name="Heikkinen L."/>
            <person name="Lakso M."/>
            <person name="Fracchia K.M."/>
            <person name="Antoshechkin I."/>
            <person name="Mortazavi A."/>
            <person name="Wong G."/>
            <person name="Sternberg P.W."/>
        </authorList>
    </citation>
    <scope>NUCLEOTIDE SEQUENCE [LARGE SCALE GENOMIC DNA]</scope>
    <source>
        <strain evidence="5">MT8872</strain>
    </source>
</reference>
<feature type="compositionally biased region" description="Acidic residues" evidence="4">
    <location>
        <begin position="389"/>
        <end position="401"/>
    </location>
</feature>
<keyword evidence="3" id="KW-0539">Nucleus</keyword>
<feature type="compositionally biased region" description="Basic and acidic residues" evidence="4">
    <location>
        <begin position="535"/>
        <end position="547"/>
    </location>
</feature>
<comment type="similarity">
    <text evidence="2">Belongs to the SNU66/SART1 family.</text>
</comment>
<dbReference type="WBParaSite" id="Pan_g22685.t1">
    <property type="protein sequence ID" value="Pan_g22685.t1"/>
    <property type="gene ID" value="Pan_g22685"/>
</dbReference>
<evidence type="ECO:0000256" key="3">
    <source>
        <dbReference type="ARBA" id="ARBA00023242"/>
    </source>
</evidence>
<dbReference type="PANTHER" id="PTHR14152:SF5">
    <property type="entry name" value="U4_U6.U5 TRI-SNRNP-ASSOCIATED PROTEIN 1"/>
    <property type="match status" value="1"/>
</dbReference>
<comment type="subcellular location">
    <subcellularLocation>
        <location evidence="1">Nucleus</location>
    </subcellularLocation>
</comment>
<keyword evidence="5" id="KW-1185">Reference proteome</keyword>
<feature type="compositionally biased region" description="Basic and acidic residues" evidence="4">
    <location>
        <begin position="340"/>
        <end position="351"/>
    </location>
</feature>
<dbReference type="PANTHER" id="PTHR14152">
    <property type="entry name" value="SQUAMOUS CELL CARCINOMA ANTIGEN RECOGNISED BY CYTOTOXIC T LYMPHOCYTES"/>
    <property type="match status" value="1"/>
</dbReference>
<reference evidence="6" key="2">
    <citation type="submission" date="2020-10" db="UniProtKB">
        <authorList>
            <consortium name="WormBaseParasite"/>
        </authorList>
    </citation>
    <scope>IDENTIFICATION</scope>
</reference>
<feature type="region of interest" description="Disordered" evidence="4">
    <location>
        <begin position="327"/>
        <end position="421"/>
    </location>
</feature>
<feature type="region of interest" description="Disordered" evidence="4">
    <location>
        <begin position="98"/>
        <end position="194"/>
    </location>
</feature>
<feature type="compositionally biased region" description="Polar residues" evidence="4">
    <location>
        <begin position="554"/>
        <end position="564"/>
    </location>
</feature>
<dbReference type="GO" id="GO:0046540">
    <property type="term" value="C:U4/U6 x U5 tri-snRNP complex"/>
    <property type="evidence" value="ECO:0007669"/>
    <property type="project" value="TreeGrafter"/>
</dbReference>
<proteinExistence type="inferred from homology"/>
<dbReference type="Pfam" id="PF03343">
    <property type="entry name" value="SART-1"/>
    <property type="match status" value="1"/>
</dbReference>
<feature type="compositionally biased region" description="Basic and acidic residues" evidence="4">
    <location>
        <begin position="404"/>
        <end position="421"/>
    </location>
</feature>
<feature type="compositionally biased region" description="Acidic residues" evidence="4">
    <location>
        <begin position="212"/>
        <end position="221"/>
    </location>
</feature>
<name>A0A7E4VPS9_PANRE</name>
<evidence type="ECO:0000256" key="4">
    <source>
        <dbReference type="SAM" id="MobiDB-lite"/>
    </source>
</evidence>
<dbReference type="GO" id="GO:0045292">
    <property type="term" value="P:mRNA cis splicing, via spliceosome"/>
    <property type="evidence" value="ECO:0007669"/>
    <property type="project" value="TreeGrafter"/>
</dbReference>
<feature type="compositionally biased region" description="Basic and acidic residues" evidence="4">
    <location>
        <begin position="137"/>
        <end position="165"/>
    </location>
</feature>
<evidence type="ECO:0000313" key="5">
    <source>
        <dbReference type="Proteomes" id="UP000492821"/>
    </source>
</evidence>
<evidence type="ECO:0000256" key="2">
    <source>
        <dbReference type="ARBA" id="ARBA00006076"/>
    </source>
</evidence>
<feature type="compositionally biased region" description="Basic and acidic residues" evidence="4">
    <location>
        <begin position="365"/>
        <end position="378"/>
    </location>
</feature>
<sequence>MFYGSCNGRCSHGGGRPMAGAAGKVQKKNVLAKYDEGVDGPVGRETFKLNSRGTLDIAREEEELRVKRKLHMANKQLQSLETPKYKIASEFYTEEEMISFRKPKKKKDKSSRKVRGSKSSALKADDLMPLEPEAETTEEKEAREAKLRARRRAVDKEVKEEDFKPIPEAVDAEDGEIIEPPKPEKTRFRNTMGATVDTSRLRSLASKLAAESESDDEDDFGPADNLAGVVIDDEVEDELASALDRARKERLAAQAAVLTDGATAVTELLSKIKKEEPADEDMDVDEEKGVVFDATAEYYKTIGSRPTYGLAGNREDEVDFSELHAEEARELAKKERRRKEREADAAEEERRRVKKEKKHLLAASSKKEKESSSKDDRDRHHRKRRHHDEEEDEDVDMEAAAEESGTKKGEHENVLGKERDVTKGVAGMLKLASEKGYLEDPNAKKNRGGTLKHLESKNFAKVEFMKHDIEDKYLKKMERVGTTGSGPIRPFVDKQDYNPQIEIVYTDAQGREMEPKAAFRDMSHKFHGKGSSKNQIEKRMRQQEKKEKMKKMNSFDTPLGTLSKQVKKQEQTGSHYIILSGNSRDTGAPLQKE</sequence>